<organism evidence="2 3">
    <name type="scientific">Dimargaris verticillata</name>
    <dbReference type="NCBI Taxonomy" id="2761393"/>
    <lineage>
        <taxon>Eukaryota</taxon>
        <taxon>Fungi</taxon>
        <taxon>Fungi incertae sedis</taxon>
        <taxon>Zoopagomycota</taxon>
        <taxon>Kickxellomycotina</taxon>
        <taxon>Dimargaritomycetes</taxon>
        <taxon>Dimargaritales</taxon>
        <taxon>Dimargaritaceae</taxon>
        <taxon>Dimargaris</taxon>
    </lineage>
</organism>
<comment type="caution">
    <text evidence="2">The sequence shown here is derived from an EMBL/GenBank/DDBJ whole genome shotgun (WGS) entry which is preliminary data.</text>
</comment>
<protein>
    <submittedName>
        <fullName evidence="2">Uncharacterized protein</fullName>
    </submittedName>
</protein>
<dbReference type="OrthoDB" id="5600555at2759"/>
<dbReference type="EMBL" id="JANBQB010000098">
    <property type="protein sequence ID" value="KAJ1982194.1"/>
    <property type="molecule type" value="Genomic_DNA"/>
</dbReference>
<keyword evidence="3" id="KW-1185">Reference proteome</keyword>
<feature type="region of interest" description="Disordered" evidence="1">
    <location>
        <begin position="276"/>
        <end position="321"/>
    </location>
</feature>
<accession>A0A9W8B7S1</accession>
<evidence type="ECO:0000313" key="3">
    <source>
        <dbReference type="Proteomes" id="UP001151582"/>
    </source>
</evidence>
<feature type="compositionally biased region" description="Polar residues" evidence="1">
    <location>
        <begin position="276"/>
        <end position="315"/>
    </location>
</feature>
<proteinExistence type="predicted"/>
<gene>
    <name evidence="2" type="ORF">H4R34_001790</name>
</gene>
<sequence>MAFESSRAQPKHDSFRAWAIESRLQQPVPSQQTQAQAVLAYRQRNYHRHSQRGFQVIDGTLLDSHATPEHLSPTSPEPAFTYPTQHPPARLAYASPKALPLTTPPESPDVRPLPAPPLATPPSLGPCVAQTPTGVLVFIPGKTLKTGNVPRRASEDNVLQIIHRSPAMITSSAPRTKSFLANPMGSQPYPTASLPTRGWQPCPSKLPKSIDPHPRKSLPDIPARHRSLHAPHPTMVLPPPTQLDKLIDKVHHFWAEEKTQSQLSLEACLPFPRASNASVHTTSPASSRPTIWTPPTSPTLNASPAASRTMNSGSLHSLPDMREHAGTPRVMCFPRNHLVVPLQPAASGHIGKPSQSRSPYLHASHAASASSITLPGAFDPGFVQQHRVLKHIFFETLITDPAMAAYTIHLTFKATQCAIPTAPVSA</sequence>
<dbReference type="AlphaFoldDB" id="A0A9W8B7S1"/>
<dbReference type="Proteomes" id="UP001151582">
    <property type="component" value="Unassembled WGS sequence"/>
</dbReference>
<evidence type="ECO:0000313" key="2">
    <source>
        <dbReference type="EMBL" id="KAJ1982194.1"/>
    </source>
</evidence>
<evidence type="ECO:0000256" key="1">
    <source>
        <dbReference type="SAM" id="MobiDB-lite"/>
    </source>
</evidence>
<name>A0A9W8B7S1_9FUNG</name>
<reference evidence="2" key="1">
    <citation type="submission" date="2022-07" db="EMBL/GenBank/DDBJ databases">
        <title>Phylogenomic reconstructions and comparative analyses of Kickxellomycotina fungi.</title>
        <authorList>
            <person name="Reynolds N.K."/>
            <person name="Stajich J.E."/>
            <person name="Barry K."/>
            <person name="Grigoriev I.V."/>
            <person name="Crous P."/>
            <person name="Smith M.E."/>
        </authorList>
    </citation>
    <scope>NUCLEOTIDE SEQUENCE</scope>
    <source>
        <strain evidence="2">RSA 567</strain>
    </source>
</reference>